<comment type="caution">
    <text evidence="6">The sequence shown here is derived from an EMBL/GenBank/DDBJ whole genome shotgun (WGS) entry which is preliminary data.</text>
</comment>
<keyword evidence="2 5" id="KW-0812">Transmembrane</keyword>
<accession>A0ABW0UZL8</accession>
<comment type="subcellular location">
    <subcellularLocation>
        <location evidence="1">Membrane</location>
        <topology evidence="1">Multi-pass membrane protein</topology>
    </subcellularLocation>
</comment>
<keyword evidence="4 5" id="KW-0472">Membrane</keyword>
<evidence type="ECO:0000313" key="6">
    <source>
        <dbReference type="EMBL" id="MFC5639043.1"/>
    </source>
</evidence>
<dbReference type="InterPro" id="IPR032808">
    <property type="entry name" value="DoxX"/>
</dbReference>
<proteinExistence type="predicted"/>
<evidence type="ECO:0000256" key="5">
    <source>
        <dbReference type="SAM" id="Phobius"/>
    </source>
</evidence>
<keyword evidence="7" id="KW-1185">Reference proteome</keyword>
<dbReference type="Pfam" id="PF13564">
    <property type="entry name" value="DoxX_2"/>
    <property type="match status" value="1"/>
</dbReference>
<gene>
    <name evidence="6" type="ORF">ACFPZJ_35935</name>
</gene>
<dbReference type="Proteomes" id="UP001596154">
    <property type="component" value="Unassembled WGS sequence"/>
</dbReference>
<evidence type="ECO:0000256" key="4">
    <source>
        <dbReference type="ARBA" id="ARBA00023136"/>
    </source>
</evidence>
<feature type="transmembrane region" description="Helical" evidence="5">
    <location>
        <begin position="74"/>
        <end position="91"/>
    </location>
</feature>
<dbReference type="EMBL" id="JBHSNY010000016">
    <property type="protein sequence ID" value="MFC5639043.1"/>
    <property type="molecule type" value="Genomic_DNA"/>
</dbReference>
<reference evidence="7" key="1">
    <citation type="journal article" date="2019" name="Int. J. Syst. Evol. Microbiol.">
        <title>The Global Catalogue of Microorganisms (GCM) 10K type strain sequencing project: providing services to taxonomists for standard genome sequencing and annotation.</title>
        <authorList>
            <consortium name="The Broad Institute Genomics Platform"/>
            <consortium name="The Broad Institute Genome Sequencing Center for Infectious Disease"/>
            <person name="Wu L."/>
            <person name="Ma J."/>
        </authorList>
    </citation>
    <scope>NUCLEOTIDE SEQUENCE [LARGE SCALE GENOMIC DNA]</scope>
    <source>
        <strain evidence="7">CGMCC 4.7248</strain>
    </source>
</reference>
<evidence type="ECO:0000256" key="1">
    <source>
        <dbReference type="ARBA" id="ARBA00004141"/>
    </source>
</evidence>
<evidence type="ECO:0000256" key="3">
    <source>
        <dbReference type="ARBA" id="ARBA00022989"/>
    </source>
</evidence>
<dbReference type="RefSeq" id="WP_381030707.1">
    <property type="nucleotide sequence ID" value="NZ_JBHSNY010000016.1"/>
</dbReference>
<name>A0ABW0UZL8_9ACTN</name>
<evidence type="ECO:0000313" key="7">
    <source>
        <dbReference type="Proteomes" id="UP001596154"/>
    </source>
</evidence>
<sequence>MNVTLWAVAALLALVFLGAGAAKLAQPKEKLLASPSMSWAEAFSPGQIKTIGLLEVLGAVGLILPAAVDIAPDLVPLAASGLALTMFGAAITHSRRGESQSVVVNVVLLALAAFLAWGRFGPHAF</sequence>
<feature type="transmembrane region" description="Helical" evidence="5">
    <location>
        <begin position="103"/>
        <end position="120"/>
    </location>
</feature>
<evidence type="ECO:0000256" key="2">
    <source>
        <dbReference type="ARBA" id="ARBA00022692"/>
    </source>
</evidence>
<keyword evidence="3 5" id="KW-1133">Transmembrane helix</keyword>
<protein>
    <submittedName>
        <fullName evidence="6">DoxX family protein</fullName>
    </submittedName>
</protein>
<organism evidence="6 7">
    <name type="scientific">Streptomyces bullii</name>
    <dbReference type="NCBI Taxonomy" id="349910"/>
    <lineage>
        <taxon>Bacteria</taxon>
        <taxon>Bacillati</taxon>
        <taxon>Actinomycetota</taxon>
        <taxon>Actinomycetes</taxon>
        <taxon>Kitasatosporales</taxon>
        <taxon>Streptomycetaceae</taxon>
        <taxon>Streptomyces</taxon>
    </lineage>
</organism>